<sequence length="603" mass="63665">MTSSPQLSPRNPAPRLDEDGTSVPHADQRTMYPSSERSPLLGADSDPEPNTSGAKPATVLGQMTAMRVTALAFSLWLLIFLQASNTSGITMMQGSIAEDLDAYEGTMWFTSGYLITMSSLAPLVGKLATIFSPRSLVPFVGLLIGAGCCISASATSFASFVLGRVVMGFGGAGVLTLAMILILDLTDKSTRGFILGFVNACFSIGVSLGGVVYGALIPVVGWRIMFWAQAPLAIVSTTGVFLSLPRPIPSSPNTFGEPLSVWQKLRRIDYLGSVLLIFTIVSFLYGLTSGASAIWLWSSLCCLGLFVTVESWVASDPVVPLPVLKSRSVLLSCVSQLGLMGARWTVLYYMPIFVLAVRGEPRASAGAILIPTNVGFGLGGIVVGGLHIRRAGSFWLPSVVSIASFVAFMWLLSVIAHPYIGLVPLILSVAAGGFATGAALNYTLAHVLHHSHRGTDYITISLLGTFRGFGGAFGTTIGGSIFARILQSRLIDGFRLLDGDLDGKPLSPTRKILISRLMGAPELVHGGGLTPEDSGVAVDAYASASRGVWQAAAALGLIVLFMQAGTGWNGPKRDEDNDQEDGYITDEEEARALILEHEGAGEA</sequence>
<keyword evidence="4 6" id="KW-0472">Membrane</keyword>
<evidence type="ECO:0000256" key="3">
    <source>
        <dbReference type="ARBA" id="ARBA00022989"/>
    </source>
</evidence>
<gene>
    <name evidence="8" type="ORF">GMORB2_2506</name>
</gene>
<dbReference type="PROSITE" id="PS50850">
    <property type="entry name" value="MFS"/>
    <property type="match status" value="1"/>
</dbReference>
<dbReference type="RefSeq" id="XP_035319672.1">
    <property type="nucleotide sequence ID" value="XM_035464486.1"/>
</dbReference>
<feature type="transmembrane region" description="Helical" evidence="6">
    <location>
        <begin position="334"/>
        <end position="357"/>
    </location>
</feature>
<keyword evidence="9" id="KW-1185">Reference proteome</keyword>
<feature type="transmembrane region" description="Helical" evidence="6">
    <location>
        <begin position="224"/>
        <end position="244"/>
    </location>
</feature>
<evidence type="ECO:0000259" key="7">
    <source>
        <dbReference type="PROSITE" id="PS50850"/>
    </source>
</evidence>
<dbReference type="Gene3D" id="1.20.1250.20">
    <property type="entry name" value="MFS general substrate transporter like domains"/>
    <property type="match status" value="2"/>
</dbReference>
<dbReference type="InterPro" id="IPR011701">
    <property type="entry name" value="MFS"/>
</dbReference>
<comment type="subcellular location">
    <subcellularLocation>
        <location evidence="1">Membrane</location>
        <topology evidence="1">Multi-pass membrane protein</topology>
    </subcellularLocation>
</comment>
<comment type="caution">
    <text evidence="8">The sequence shown here is derived from an EMBL/GenBank/DDBJ whole genome shotgun (WGS) entry which is preliminary data.</text>
</comment>
<dbReference type="InterPro" id="IPR020846">
    <property type="entry name" value="MFS_dom"/>
</dbReference>
<dbReference type="EMBL" id="JAANYQ010000014">
    <property type="protein sequence ID" value="KAF4121020.1"/>
    <property type="molecule type" value="Genomic_DNA"/>
</dbReference>
<dbReference type="PANTHER" id="PTHR23501">
    <property type="entry name" value="MAJOR FACILITATOR SUPERFAMILY"/>
    <property type="match status" value="1"/>
</dbReference>
<dbReference type="PANTHER" id="PTHR23501:SF6">
    <property type="entry name" value="MULTIDRUG TRANSPORTER, PUTATIVE (AFU_ORTHOLOGUE AFUA_3G14560)-RELATED"/>
    <property type="match status" value="1"/>
</dbReference>
<feature type="transmembrane region" description="Helical" evidence="6">
    <location>
        <begin position="363"/>
        <end position="387"/>
    </location>
</feature>
<reference evidence="8" key="1">
    <citation type="submission" date="2020-03" db="EMBL/GenBank/DDBJ databases">
        <title>Site-based positive gene gene selection in Geosmithia morbida across the United States reveals a broad range of putative effectors and factors for local host and environmental adapation.</title>
        <authorList>
            <person name="Onufrak A."/>
            <person name="Murdoch R.W."/>
            <person name="Gazis R."/>
            <person name="Huff M."/>
            <person name="Staton M."/>
            <person name="Klingeman W."/>
            <person name="Hadziabdic D."/>
        </authorList>
    </citation>
    <scope>NUCLEOTIDE SEQUENCE</scope>
    <source>
        <strain evidence="8">1262</strain>
    </source>
</reference>
<evidence type="ECO:0000313" key="8">
    <source>
        <dbReference type="EMBL" id="KAF4121020.1"/>
    </source>
</evidence>
<evidence type="ECO:0000256" key="6">
    <source>
        <dbReference type="SAM" id="Phobius"/>
    </source>
</evidence>
<feature type="transmembrane region" description="Helical" evidence="6">
    <location>
        <begin position="270"/>
        <end position="288"/>
    </location>
</feature>
<accession>A0A9P4YQQ6</accession>
<protein>
    <submittedName>
        <fullName evidence="8">Major Facilitator Superfamily</fullName>
    </submittedName>
</protein>
<dbReference type="AlphaFoldDB" id="A0A9P4YQQ6"/>
<feature type="domain" description="Major facilitator superfamily (MFS) profile" evidence="7">
    <location>
        <begin position="71"/>
        <end position="511"/>
    </location>
</feature>
<feature type="region of interest" description="Disordered" evidence="5">
    <location>
        <begin position="1"/>
        <end position="56"/>
    </location>
</feature>
<name>A0A9P4YQQ6_9HYPO</name>
<dbReference type="InterPro" id="IPR036259">
    <property type="entry name" value="MFS_trans_sf"/>
</dbReference>
<dbReference type="OrthoDB" id="4160219at2759"/>
<dbReference type="Proteomes" id="UP000749293">
    <property type="component" value="Unassembled WGS sequence"/>
</dbReference>
<dbReference type="GO" id="GO:0015174">
    <property type="term" value="F:basic amino acid transmembrane transporter activity"/>
    <property type="evidence" value="ECO:0007669"/>
    <property type="project" value="TreeGrafter"/>
</dbReference>
<evidence type="ECO:0000256" key="5">
    <source>
        <dbReference type="SAM" id="MobiDB-lite"/>
    </source>
</evidence>
<dbReference type="SUPFAM" id="SSF103473">
    <property type="entry name" value="MFS general substrate transporter"/>
    <property type="match status" value="1"/>
</dbReference>
<feature type="transmembrane region" description="Helical" evidence="6">
    <location>
        <begin position="294"/>
        <end position="313"/>
    </location>
</feature>
<evidence type="ECO:0000256" key="4">
    <source>
        <dbReference type="ARBA" id="ARBA00023136"/>
    </source>
</evidence>
<keyword evidence="3 6" id="KW-1133">Transmembrane helix</keyword>
<proteinExistence type="predicted"/>
<feature type="transmembrane region" description="Helical" evidence="6">
    <location>
        <begin position="166"/>
        <end position="186"/>
    </location>
</feature>
<feature type="transmembrane region" description="Helical" evidence="6">
    <location>
        <begin position="105"/>
        <end position="124"/>
    </location>
</feature>
<dbReference type="Pfam" id="PF07690">
    <property type="entry name" value="MFS_1"/>
    <property type="match status" value="1"/>
</dbReference>
<keyword evidence="2 6" id="KW-0812">Transmembrane</keyword>
<evidence type="ECO:0000256" key="1">
    <source>
        <dbReference type="ARBA" id="ARBA00004141"/>
    </source>
</evidence>
<feature type="transmembrane region" description="Helical" evidence="6">
    <location>
        <begin position="394"/>
        <end position="416"/>
    </location>
</feature>
<feature type="transmembrane region" description="Helical" evidence="6">
    <location>
        <begin position="193"/>
        <end position="218"/>
    </location>
</feature>
<feature type="transmembrane region" description="Helical" evidence="6">
    <location>
        <begin position="136"/>
        <end position="160"/>
    </location>
</feature>
<evidence type="ECO:0000313" key="9">
    <source>
        <dbReference type="Proteomes" id="UP000749293"/>
    </source>
</evidence>
<organism evidence="8 9">
    <name type="scientific">Geosmithia morbida</name>
    <dbReference type="NCBI Taxonomy" id="1094350"/>
    <lineage>
        <taxon>Eukaryota</taxon>
        <taxon>Fungi</taxon>
        <taxon>Dikarya</taxon>
        <taxon>Ascomycota</taxon>
        <taxon>Pezizomycotina</taxon>
        <taxon>Sordariomycetes</taxon>
        <taxon>Hypocreomycetidae</taxon>
        <taxon>Hypocreales</taxon>
        <taxon>Bionectriaceae</taxon>
        <taxon>Geosmithia</taxon>
    </lineage>
</organism>
<dbReference type="GO" id="GO:0000329">
    <property type="term" value="C:fungal-type vacuole membrane"/>
    <property type="evidence" value="ECO:0007669"/>
    <property type="project" value="TreeGrafter"/>
</dbReference>
<evidence type="ECO:0000256" key="2">
    <source>
        <dbReference type="ARBA" id="ARBA00022692"/>
    </source>
</evidence>
<feature type="transmembrane region" description="Helical" evidence="6">
    <location>
        <begin position="65"/>
        <end position="85"/>
    </location>
</feature>
<feature type="transmembrane region" description="Helical" evidence="6">
    <location>
        <begin position="422"/>
        <end position="444"/>
    </location>
</feature>
<dbReference type="GeneID" id="55968736"/>